<keyword evidence="2" id="KW-1185">Reference proteome</keyword>
<comment type="caution">
    <text evidence="1">The sequence shown here is derived from an EMBL/GenBank/DDBJ whole genome shotgun (WGS) entry which is preliminary data.</text>
</comment>
<dbReference type="NCBIfam" id="NF038158">
    <property type="entry name" value="lant_leader_L1b"/>
    <property type="match status" value="1"/>
</dbReference>
<protein>
    <submittedName>
        <fullName evidence="1">Uncharacterized protein</fullName>
    </submittedName>
</protein>
<evidence type="ECO:0000313" key="2">
    <source>
        <dbReference type="Proteomes" id="UP000256769"/>
    </source>
</evidence>
<reference evidence="1 2" key="1">
    <citation type="journal article" date="2007" name="Int. J. Syst. Evol. Microbiol.">
        <title>Chryseobacterium flavum sp. nov., isolated from polluted soil.</title>
        <authorList>
            <person name="Zhou Y."/>
            <person name="Dong J."/>
            <person name="Wang X."/>
            <person name="Huang X."/>
            <person name="Zhang K.Y."/>
            <person name="Zhang Y.Q."/>
            <person name="Guo Y.F."/>
            <person name="Lai R."/>
            <person name="Li W.J."/>
        </authorList>
    </citation>
    <scope>NUCLEOTIDE SEQUENCE [LARGE SCALE GENOMIC DNA]</scope>
    <source>
        <strain evidence="1 2">KCTC 12877</strain>
    </source>
</reference>
<dbReference type="EMBL" id="QNUE01000005">
    <property type="protein sequence ID" value="REC67453.1"/>
    <property type="molecule type" value="Genomic_DNA"/>
</dbReference>
<proteinExistence type="predicted"/>
<name>A0A3D9CNV7_9FLAO</name>
<accession>A0A3D9CNV7</accession>
<dbReference type="AlphaFoldDB" id="A0A3D9CNV7"/>
<dbReference type="RefSeq" id="WP_115958301.1">
    <property type="nucleotide sequence ID" value="NZ_CBCRVL010000003.1"/>
</dbReference>
<organism evidence="1 2">
    <name type="scientific">Chryseobacterium flavum</name>
    <dbReference type="NCBI Taxonomy" id="415851"/>
    <lineage>
        <taxon>Bacteria</taxon>
        <taxon>Pseudomonadati</taxon>
        <taxon>Bacteroidota</taxon>
        <taxon>Flavobacteriia</taxon>
        <taxon>Flavobacteriales</taxon>
        <taxon>Weeksellaceae</taxon>
        <taxon>Chryseobacterium group</taxon>
        <taxon>Chryseobacterium</taxon>
    </lineage>
</organism>
<dbReference type="InterPro" id="IPR058238">
    <property type="entry name" value="Lant_leader_dom"/>
</dbReference>
<dbReference type="Proteomes" id="UP000256769">
    <property type="component" value="Unassembled WGS sequence"/>
</dbReference>
<evidence type="ECO:0000313" key="1">
    <source>
        <dbReference type="EMBL" id="REC67453.1"/>
    </source>
</evidence>
<sequence length="79" mass="8299">MKKTKKLSLKKEKISSLTNSDMQSIQGGVQQIDNDLAGSAGSSNNDFTCCWCTGGANTTDCSPYTKITTGGQLTCVSCP</sequence>
<gene>
    <name evidence="1" type="ORF">DRF59_07375</name>
</gene>
<dbReference type="NCBIfam" id="NF038153">
    <property type="entry name" value="lant_leader_L1a"/>
    <property type="match status" value="1"/>
</dbReference>